<dbReference type="AlphaFoldDB" id="A0A544QQS0"/>
<dbReference type="Pfam" id="PF04283">
    <property type="entry name" value="CheF-arch"/>
    <property type="match status" value="1"/>
</dbReference>
<sequence length="314" mass="34608">MITGIYRIVGRTRIYYRAMSAVGNSTDFSASFQTRFYSNAIRRSDVQNGVCEIDGDSISLRAGSQSIDISLDDVTDLTLGTPPEKFDDELEQVFGIKFSPAGGSGVCFIEYDPEYADIFEYQLFAAIINGADGLAELGAQKGGQQTGTDAEQVEVAIEPDRVVFETDSVSSKTVALGEIVNIKSGKRTIGEAKRDAIKVDYMKSQTRITSYLSLIETRLQHLFNRYLRTEYAELEAEIDETDVSEAETQLVVGYYTTQNLKQTMHALTDGNTSEFESIYEDAIDHGLVTHPDDGVGLTQKGKMLANTELETVNT</sequence>
<proteinExistence type="predicted"/>
<dbReference type="GO" id="GO:0006935">
    <property type="term" value="P:chemotaxis"/>
    <property type="evidence" value="ECO:0007669"/>
    <property type="project" value="InterPro"/>
</dbReference>
<comment type="caution">
    <text evidence="1">The sequence shown here is derived from an EMBL/GenBank/DDBJ whole genome shotgun (WGS) entry which is preliminary data.</text>
</comment>
<reference evidence="1 2" key="1">
    <citation type="submission" date="2019-02" db="EMBL/GenBank/DDBJ databases">
        <title>Halonotius sp. a new haloqrchaeon isolated from saline water.</title>
        <authorList>
            <person name="Duran-Viseras A."/>
            <person name="Sanchez-Porro C."/>
            <person name="Ventosa A."/>
        </authorList>
    </citation>
    <scope>NUCLEOTIDE SEQUENCE [LARGE SCALE GENOMIC DNA]</scope>
    <source>
        <strain evidence="1 2">F9-27</strain>
    </source>
</reference>
<evidence type="ECO:0008006" key="3">
    <source>
        <dbReference type="Google" id="ProtNLM"/>
    </source>
</evidence>
<gene>
    <name evidence="1" type="ORF">EWF95_02315</name>
</gene>
<name>A0A544QQS0_9EURY</name>
<dbReference type="EMBL" id="SESI01000001">
    <property type="protein sequence ID" value="TQQ81789.1"/>
    <property type="molecule type" value="Genomic_DNA"/>
</dbReference>
<evidence type="ECO:0000313" key="2">
    <source>
        <dbReference type="Proteomes" id="UP000315385"/>
    </source>
</evidence>
<dbReference type="Proteomes" id="UP000315385">
    <property type="component" value="Unassembled WGS sequence"/>
</dbReference>
<accession>A0A544QQS0</accession>
<organism evidence="1 2">
    <name type="scientific">Halonotius roseus</name>
    <dbReference type="NCBI Taxonomy" id="2511997"/>
    <lineage>
        <taxon>Archaea</taxon>
        <taxon>Methanobacteriati</taxon>
        <taxon>Methanobacteriota</taxon>
        <taxon>Stenosarchaea group</taxon>
        <taxon>Halobacteria</taxon>
        <taxon>Halobacteriales</taxon>
        <taxon>Haloferacaceae</taxon>
        <taxon>Halonotius</taxon>
    </lineage>
</organism>
<keyword evidence="2" id="KW-1185">Reference proteome</keyword>
<protein>
    <recommendedName>
        <fullName evidence="3">Taxis protein</fullName>
    </recommendedName>
</protein>
<dbReference type="InterPro" id="IPR007381">
    <property type="entry name" value="CheF1/F2"/>
</dbReference>
<dbReference type="PANTHER" id="PTHR42201">
    <property type="entry name" value="TAXIS PROTEIN"/>
    <property type="match status" value="1"/>
</dbReference>
<evidence type="ECO:0000313" key="1">
    <source>
        <dbReference type="EMBL" id="TQQ81789.1"/>
    </source>
</evidence>
<dbReference type="PANTHER" id="PTHR42201:SF1">
    <property type="entry name" value="TAXIS PROTEIN"/>
    <property type="match status" value="1"/>
</dbReference>